<keyword evidence="3" id="KW-1185">Reference proteome</keyword>
<keyword evidence="1" id="KW-0175">Coiled coil</keyword>
<dbReference type="Proteomes" id="UP000682403">
    <property type="component" value="Unassembled WGS sequence"/>
</dbReference>
<accession>A0ABS5LCS0</accession>
<comment type="caution">
    <text evidence="2">The sequence shown here is derived from an EMBL/GenBank/DDBJ whole genome shotgun (WGS) entry which is preliminary data.</text>
</comment>
<dbReference type="EMBL" id="JAGVRK010000001">
    <property type="protein sequence ID" value="MBS2968501.1"/>
    <property type="molecule type" value="Genomic_DNA"/>
</dbReference>
<organism evidence="2 3">
    <name type="scientific">Metabacillus flavus</name>
    <dbReference type="NCBI Taxonomy" id="2823519"/>
    <lineage>
        <taxon>Bacteria</taxon>
        <taxon>Bacillati</taxon>
        <taxon>Bacillota</taxon>
        <taxon>Bacilli</taxon>
        <taxon>Bacillales</taxon>
        <taxon>Bacillaceae</taxon>
        <taxon>Metabacillus</taxon>
    </lineage>
</organism>
<sequence>MNTFMILIVGALIFQSTQGEKMRAEAESSLDRAEESRKNSQALLEQIQHAFETLTKNTRLLKSDSDTVGQISDDLTSAFKELAARAETQIESTAKIDQSLKLIRNSSENMPVTAAKPQITNIGMI</sequence>
<evidence type="ECO:0000313" key="3">
    <source>
        <dbReference type="Proteomes" id="UP000682403"/>
    </source>
</evidence>
<evidence type="ECO:0000313" key="2">
    <source>
        <dbReference type="EMBL" id="MBS2968501.1"/>
    </source>
</evidence>
<feature type="coiled-coil region" evidence="1">
    <location>
        <begin position="23"/>
        <end position="50"/>
    </location>
</feature>
<dbReference type="RefSeq" id="WP_211557352.1">
    <property type="nucleotide sequence ID" value="NZ_JAGVRK010000001.1"/>
</dbReference>
<reference evidence="2 3" key="1">
    <citation type="submission" date="2021-04" db="EMBL/GenBank/DDBJ databases">
        <title>Metabacillus sp. strain KIGAM252 whole genome sequence.</title>
        <authorList>
            <person name="Seo M.-J."/>
            <person name="Cho E.-S."/>
            <person name="Hwang C.Y."/>
            <person name="Yoon D.J."/>
        </authorList>
    </citation>
    <scope>NUCLEOTIDE SEQUENCE [LARGE SCALE GENOMIC DNA]</scope>
    <source>
        <strain evidence="2 3">KIGAM252</strain>
    </source>
</reference>
<evidence type="ECO:0000256" key="1">
    <source>
        <dbReference type="SAM" id="Coils"/>
    </source>
</evidence>
<protein>
    <recommendedName>
        <fullName evidence="4">DUF948 domain-containing protein</fullName>
    </recommendedName>
</protein>
<name>A0ABS5LCS0_9BACI</name>
<gene>
    <name evidence="2" type="ORF">J9317_06985</name>
</gene>
<evidence type="ECO:0008006" key="4">
    <source>
        <dbReference type="Google" id="ProtNLM"/>
    </source>
</evidence>
<proteinExistence type="predicted"/>